<dbReference type="GO" id="GO:0046872">
    <property type="term" value="F:metal ion binding"/>
    <property type="evidence" value="ECO:0007669"/>
    <property type="project" value="UniProtKB-KW"/>
</dbReference>
<dbReference type="AlphaFoldDB" id="A0A2V1ED96"/>
<dbReference type="STRING" id="97972.A0A2V1ED96"/>
<dbReference type="Proteomes" id="UP000244855">
    <property type="component" value="Unassembled WGS sequence"/>
</dbReference>
<dbReference type="Pfam" id="PF01546">
    <property type="entry name" value="Peptidase_M20"/>
    <property type="match status" value="1"/>
</dbReference>
<feature type="chain" id="PRO_5015962562" evidence="4">
    <location>
        <begin position="20"/>
        <end position="394"/>
    </location>
</feature>
<dbReference type="CDD" id="cd05652">
    <property type="entry name" value="M20_ArgE_DapE-like_fungal"/>
    <property type="match status" value="1"/>
</dbReference>
<dbReference type="Gene3D" id="3.30.70.360">
    <property type="match status" value="1"/>
</dbReference>
<keyword evidence="4" id="KW-0732">Signal</keyword>
<dbReference type="InterPro" id="IPR002933">
    <property type="entry name" value="Peptidase_M20"/>
</dbReference>
<feature type="signal peptide" evidence="4">
    <location>
        <begin position="1"/>
        <end position="19"/>
    </location>
</feature>
<dbReference type="OrthoDB" id="3064516at2759"/>
<dbReference type="Gene3D" id="3.40.630.10">
    <property type="entry name" value="Zn peptidases"/>
    <property type="match status" value="1"/>
</dbReference>
<keyword evidence="7" id="KW-1185">Reference proteome</keyword>
<dbReference type="PANTHER" id="PTHR43808:SF30">
    <property type="entry name" value="ACETYLORNITHINE DEACETYLASE"/>
    <property type="match status" value="1"/>
</dbReference>
<evidence type="ECO:0000256" key="2">
    <source>
        <dbReference type="ARBA" id="ARBA00022723"/>
    </source>
</evidence>
<dbReference type="PANTHER" id="PTHR43808">
    <property type="entry name" value="ACETYLORNITHINE DEACETYLASE"/>
    <property type="match status" value="1"/>
</dbReference>
<name>A0A2V1ED96_9PLEO</name>
<keyword evidence="2" id="KW-0479">Metal-binding</keyword>
<sequence length="394" mass="42051">MRQAHLLSSFLFAFCGVTAQEAPAYRDELLSFHQSIVEISSISGQELEAGDFLIDYLTEKGLSTERQFLPNSTTRFNVLAWPPRTTNSSRIILTTHYDVVPPYFGYSRSGPDPPTAETVISGRGTSDAKGAVAAQTVALFDLLEAGSVTGDDVMLVFVVGEEANGEGMTHYSNTVAAQNAQPKVAIFGEPTNSTLACGHKGGMLCNVFTKGLAGHSGYPRSGKSANEILMRALIKAIDSDLPKDELFGNTTINVGVMGGGVANNVIPAAANASLAIRVAVGPQTSGHLVVRERIEEIMRSVDPDAFTFDCPFGFGAVEINCDVEGFTTDIMSYGTDIPRLAGNHTRHLYGPGDILKAHTADESITLGELESAVEGYKKLVLNAVSGNATRKYRH</sequence>
<evidence type="ECO:0000313" key="6">
    <source>
        <dbReference type="EMBL" id="PVI08511.1"/>
    </source>
</evidence>
<dbReference type="Pfam" id="PF07687">
    <property type="entry name" value="M20_dimer"/>
    <property type="match status" value="1"/>
</dbReference>
<evidence type="ECO:0000256" key="1">
    <source>
        <dbReference type="ARBA" id="ARBA00006247"/>
    </source>
</evidence>
<evidence type="ECO:0000256" key="4">
    <source>
        <dbReference type="SAM" id="SignalP"/>
    </source>
</evidence>
<evidence type="ECO:0000313" key="7">
    <source>
        <dbReference type="Proteomes" id="UP000244855"/>
    </source>
</evidence>
<protein>
    <submittedName>
        <fullName evidence="6">Zn-dependent exopeptidase</fullName>
    </submittedName>
</protein>
<evidence type="ECO:0000259" key="5">
    <source>
        <dbReference type="Pfam" id="PF07687"/>
    </source>
</evidence>
<dbReference type="EMBL" id="KZ805300">
    <property type="protein sequence ID" value="PVI08511.1"/>
    <property type="molecule type" value="Genomic_DNA"/>
</dbReference>
<dbReference type="SUPFAM" id="SSF53187">
    <property type="entry name" value="Zn-dependent exopeptidases"/>
    <property type="match status" value="1"/>
</dbReference>
<gene>
    <name evidence="6" type="ORF">DM02DRAFT_510788</name>
</gene>
<feature type="domain" description="Peptidase M20 dimerisation" evidence="5">
    <location>
        <begin position="198"/>
        <end position="300"/>
    </location>
</feature>
<dbReference type="InterPro" id="IPR050072">
    <property type="entry name" value="Peptidase_M20A"/>
</dbReference>
<reference evidence="6 7" key="1">
    <citation type="journal article" date="2018" name="Sci. Rep.">
        <title>Comparative genomics provides insights into the lifestyle and reveals functional heterogeneity of dark septate endophytic fungi.</title>
        <authorList>
            <person name="Knapp D.G."/>
            <person name="Nemeth J.B."/>
            <person name="Barry K."/>
            <person name="Hainaut M."/>
            <person name="Henrissat B."/>
            <person name="Johnson J."/>
            <person name="Kuo A."/>
            <person name="Lim J.H.P."/>
            <person name="Lipzen A."/>
            <person name="Nolan M."/>
            <person name="Ohm R.A."/>
            <person name="Tamas L."/>
            <person name="Grigoriev I.V."/>
            <person name="Spatafora J.W."/>
            <person name="Nagy L.G."/>
            <person name="Kovacs G.M."/>
        </authorList>
    </citation>
    <scope>NUCLEOTIDE SEQUENCE [LARGE SCALE GENOMIC DNA]</scope>
    <source>
        <strain evidence="6 7">DSE2036</strain>
    </source>
</reference>
<comment type="similarity">
    <text evidence="1">Belongs to the peptidase M20A family.</text>
</comment>
<dbReference type="InterPro" id="IPR011650">
    <property type="entry name" value="Peptidase_M20_dimer"/>
</dbReference>
<dbReference type="InterPro" id="IPR036264">
    <property type="entry name" value="Bact_exopeptidase_dim_dom"/>
</dbReference>
<evidence type="ECO:0000256" key="3">
    <source>
        <dbReference type="ARBA" id="ARBA00022801"/>
    </source>
</evidence>
<dbReference type="SUPFAM" id="SSF55031">
    <property type="entry name" value="Bacterial exopeptidase dimerisation domain"/>
    <property type="match status" value="1"/>
</dbReference>
<keyword evidence="3" id="KW-0378">Hydrolase</keyword>
<proteinExistence type="inferred from homology"/>
<dbReference type="GO" id="GO:0016787">
    <property type="term" value="F:hydrolase activity"/>
    <property type="evidence" value="ECO:0007669"/>
    <property type="project" value="UniProtKB-KW"/>
</dbReference>
<organism evidence="6 7">
    <name type="scientific">Periconia macrospinosa</name>
    <dbReference type="NCBI Taxonomy" id="97972"/>
    <lineage>
        <taxon>Eukaryota</taxon>
        <taxon>Fungi</taxon>
        <taxon>Dikarya</taxon>
        <taxon>Ascomycota</taxon>
        <taxon>Pezizomycotina</taxon>
        <taxon>Dothideomycetes</taxon>
        <taxon>Pleosporomycetidae</taxon>
        <taxon>Pleosporales</taxon>
        <taxon>Massarineae</taxon>
        <taxon>Periconiaceae</taxon>
        <taxon>Periconia</taxon>
    </lineage>
</organism>
<accession>A0A2V1ED96</accession>